<dbReference type="InterPro" id="IPR006189">
    <property type="entry name" value="CHASE_dom"/>
</dbReference>
<dbReference type="InterPro" id="IPR029787">
    <property type="entry name" value="Nucleotide_cyclase"/>
</dbReference>
<evidence type="ECO:0000313" key="9">
    <source>
        <dbReference type="EMBL" id="CAB0150981.1"/>
    </source>
</evidence>
<protein>
    <submittedName>
        <fullName evidence="9">Putative signaling protein</fullName>
    </submittedName>
</protein>
<dbReference type="PROSITE" id="PS50883">
    <property type="entry name" value="EAL"/>
    <property type="match status" value="1"/>
</dbReference>
<dbReference type="SMART" id="SM00052">
    <property type="entry name" value="EAL"/>
    <property type="match status" value="1"/>
</dbReference>
<gene>
    <name evidence="9" type="ORF">PSI9734_01399</name>
</gene>
<feature type="domain" description="GGDEF" evidence="8">
    <location>
        <begin position="318"/>
        <end position="451"/>
    </location>
</feature>
<dbReference type="Gene3D" id="3.30.450.350">
    <property type="entry name" value="CHASE domain"/>
    <property type="match status" value="1"/>
</dbReference>
<organism evidence="9 10">
    <name type="scientific">Pseudidiomarina piscicola</name>
    <dbReference type="NCBI Taxonomy" id="2614830"/>
    <lineage>
        <taxon>Bacteria</taxon>
        <taxon>Pseudomonadati</taxon>
        <taxon>Pseudomonadota</taxon>
        <taxon>Gammaproteobacteria</taxon>
        <taxon>Alteromonadales</taxon>
        <taxon>Idiomarinaceae</taxon>
        <taxon>Pseudidiomarina</taxon>
    </lineage>
</organism>
<proteinExistence type="predicted"/>
<dbReference type="PROSITE" id="PS50887">
    <property type="entry name" value="GGDEF"/>
    <property type="match status" value="1"/>
</dbReference>
<reference evidence="9 10" key="1">
    <citation type="submission" date="2020-02" db="EMBL/GenBank/DDBJ databases">
        <authorList>
            <person name="Rodrigo-Torres L."/>
            <person name="Arahal R. D."/>
            <person name="Lucena T."/>
        </authorList>
    </citation>
    <scope>NUCLEOTIDE SEQUENCE [LARGE SCALE GENOMIC DNA]</scope>
    <source>
        <strain evidence="9 10">CECT 9734</strain>
    </source>
</reference>
<dbReference type="Gene3D" id="3.30.70.270">
    <property type="match status" value="1"/>
</dbReference>
<keyword evidence="4 5" id="KW-0472">Membrane</keyword>
<dbReference type="EMBL" id="CADCXY010000003">
    <property type="protein sequence ID" value="CAB0150981.1"/>
    <property type="molecule type" value="Genomic_DNA"/>
</dbReference>
<dbReference type="InterPro" id="IPR035919">
    <property type="entry name" value="EAL_sf"/>
</dbReference>
<evidence type="ECO:0000256" key="5">
    <source>
        <dbReference type="SAM" id="Phobius"/>
    </source>
</evidence>
<dbReference type="SUPFAM" id="SSF55073">
    <property type="entry name" value="Nucleotide cyclase"/>
    <property type="match status" value="1"/>
</dbReference>
<dbReference type="SUPFAM" id="SSF141868">
    <property type="entry name" value="EAL domain-like"/>
    <property type="match status" value="1"/>
</dbReference>
<keyword evidence="3 5" id="KW-1133">Transmembrane helix</keyword>
<keyword evidence="2 5" id="KW-0812">Transmembrane</keyword>
<name>A0A6S6WUR3_9GAMM</name>
<dbReference type="SMART" id="SM01079">
    <property type="entry name" value="CHASE"/>
    <property type="match status" value="1"/>
</dbReference>
<dbReference type="Pfam" id="PF00563">
    <property type="entry name" value="EAL"/>
    <property type="match status" value="1"/>
</dbReference>
<dbReference type="PANTHER" id="PTHR44757:SF2">
    <property type="entry name" value="BIOFILM ARCHITECTURE MAINTENANCE PROTEIN MBAA"/>
    <property type="match status" value="1"/>
</dbReference>
<keyword evidence="10" id="KW-1185">Reference proteome</keyword>
<dbReference type="GO" id="GO:0003824">
    <property type="term" value="F:catalytic activity"/>
    <property type="evidence" value="ECO:0007669"/>
    <property type="project" value="UniProtKB-ARBA"/>
</dbReference>
<feature type="domain" description="CHASE" evidence="6">
    <location>
        <begin position="103"/>
        <end position="185"/>
    </location>
</feature>
<dbReference type="Pfam" id="PF03924">
    <property type="entry name" value="CHASE"/>
    <property type="match status" value="1"/>
</dbReference>
<dbReference type="InterPro" id="IPR042240">
    <property type="entry name" value="CHASE_sf"/>
</dbReference>
<dbReference type="PROSITE" id="PS50839">
    <property type="entry name" value="CHASE"/>
    <property type="match status" value="1"/>
</dbReference>
<evidence type="ECO:0000259" key="7">
    <source>
        <dbReference type="PROSITE" id="PS50883"/>
    </source>
</evidence>
<dbReference type="Pfam" id="PF00990">
    <property type="entry name" value="GGDEF"/>
    <property type="match status" value="1"/>
</dbReference>
<evidence type="ECO:0000256" key="1">
    <source>
        <dbReference type="ARBA" id="ARBA00004370"/>
    </source>
</evidence>
<dbReference type="InterPro" id="IPR000160">
    <property type="entry name" value="GGDEF_dom"/>
</dbReference>
<dbReference type="GO" id="GO:0016020">
    <property type="term" value="C:membrane"/>
    <property type="evidence" value="ECO:0007669"/>
    <property type="project" value="UniProtKB-SubCell"/>
</dbReference>
<dbReference type="CDD" id="cd01949">
    <property type="entry name" value="GGDEF"/>
    <property type="match status" value="1"/>
</dbReference>
<dbReference type="GO" id="GO:0007165">
    <property type="term" value="P:signal transduction"/>
    <property type="evidence" value="ECO:0007669"/>
    <property type="project" value="UniProtKB-ARBA"/>
</dbReference>
<comment type="subcellular location">
    <subcellularLocation>
        <location evidence="1">Membrane</location>
    </subcellularLocation>
</comment>
<feature type="transmembrane region" description="Helical" evidence="5">
    <location>
        <begin position="250"/>
        <end position="272"/>
    </location>
</feature>
<evidence type="ECO:0000259" key="6">
    <source>
        <dbReference type="PROSITE" id="PS50839"/>
    </source>
</evidence>
<dbReference type="AlphaFoldDB" id="A0A6S6WUR3"/>
<feature type="domain" description="EAL" evidence="7">
    <location>
        <begin position="460"/>
        <end position="713"/>
    </location>
</feature>
<dbReference type="SMART" id="SM00267">
    <property type="entry name" value="GGDEF"/>
    <property type="match status" value="1"/>
</dbReference>
<dbReference type="InterPro" id="IPR043128">
    <property type="entry name" value="Rev_trsase/Diguanyl_cyclase"/>
</dbReference>
<evidence type="ECO:0000259" key="8">
    <source>
        <dbReference type="PROSITE" id="PS50887"/>
    </source>
</evidence>
<dbReference type="Gene3D" id="3.20.20.450">
    <property type="entry name" value="EAL domain"/>
    <property type="match status" value="1"/>
</dbReference>
<evidence type="ECO:0000256" key="3">
    <source>
        <dbReference type="ARBA" id="ARBA00022989"/>
    </source>
</evidence>
<dbReference type="CDD" id="cd01948">
    <property type="entry name" value="EAL"/>
    <property type="match status" value="1"/>
</dbReference>
<sequence>MLRDFIILFFIAAALISVVYAIVNYERLQESETAKRRALDQVASMRASIEQSVQANILVLKALKPEILWQDTPDRERLKRVIDEFLNSDLSILHLAVAPDLKVSFVYPLAGNEPLIGVDYTSVEAQYPDIQQAIDRREIVFNGPVDLVQGGTAFIARVPIYNRNDSLWGIASLVIDDQQLFERIEFFQHPEYRFVLHRETNSGQLQHIVGPTDVLQQQPMITHVLVPGERWQLAIAPRSGQWLAQQKSYWPHWLIGLTAVALFSAAFASLIITQRRLRAAVDTISYQARFDPLTNLINRNYFQQRLEQRIASAREHSQRFALVMLDLDHLRDINDALGQDVGDGLLQHVALQLQSSLRSNDLIARVGGDEFIVLLADIDNPAIAEQRAKVFISDLLDTADIEQNHINITTSVGIALYPTDASSAQQLTKCAELAMYAAKSTGSLSVSFYDPALRQNTEQHIALHHDMINALESSAFHVEYQPVIESTSGLIKHCEALIRWQHPEHGAISPAQFIPIAEKTGAIVWLGEYVLKQVVQDWQLMRDQGLDITIAINRSPREFNDKDVASRWLATLAEGNMPPDRLMIEITESLLMRDQEQQQESLKHLRSAGIHLAIDDFGTGYSSLNYLRFYPIDSIKIDRSFMQDIPANQKQAALVEALIRVAHTLDLNVIAEGVETRAQVEFLRSQHCHSQQGFYYSRSLQLDTFIDYCKHFNQRVSR</sequence>
<accession>A0A6S6WUR3</accession>
<dbReference type="NCBIfam" id="TIGR00254">
    <property type="entry name" value="GGDEF"/>
    <property type="match status" value="1"/>
</dbReference>
<evidence type="ECO:0000313" key="10">
    <source>
        <dbReference type="Proteomes" id="UP000481517"/>
    </source>
</evidence>
<evidence type="ECO:0000256" key="4">
    <source>
        <dbReference type="ARBA" id="ARBA00023136"/>
    </source>
</evidence>
<dbReference type="PANTHER" id="PTHR44757">
    <property type="entry name" value="DIGUANYLATE CYCLASE DGCP"/>
    <property type="match status" value="1"/>
</dbReference>
<dbReference type="InterPro" id="IPR001633">
    <property type="entry name" value="EAL_dom"/>
</dbReference>
<evidence type="ECO:0000256" key="2">
    <source>
        <dbReference type="ARBA" id="ARBA00022692"/>
    </source>
</evidence>
<dbReference type="InterPro" id="IPR052155">
    <property type="entry name" value="Biofilm_reg_signaling"/>
</dbReference>
<dbReference type="Proteomes" id="UP000481517">
    <property type="component" value="Unassembled WGS sequence"/>
</dbReference>